<organism evidence="1 2">
    <name type="scientific">Bacillus cereus</name>
    <dbReference type="NCBI Taxonomy" id="1396"/>
    <lineage>
        <taxon>Bacteria</taxon>
        <taxon>Bacillati</taxon>
        <taxon>Bacillota</taxon>
        <taxon>Bacilli</taxon>
        <taxon>Bacillales</taxon>
        <taxon>Bacillaceae</taxon>
        <taxon>Bacillus</taxon>
        <taxon>Bacillus cereus group</taxon>
    </lineage>
</organism>
<accession>A0A0G8EX42</accession>
<protein>
    <recommendedName>
        <fullName evidence="3">PadR family transcriptional regulator</fullName>
    </recommendedName>
</protein>
<evidence type="ECO:0008006" key="3">
    <source>
        <dbReference type="Google" id="ProtNLM"/>
    </source>
</evidence>
<name>A0A0G8EX42_BACCE</name>
<dbReference type="AlphaFoldDB" id="A0A0G8EX42"/>
<reference evidence="1 2" key="1">
    <citation type="submission" date="2015-04" db="EMBL/GenBank/DDBJ databases">
        <title>Draft Genome Sequences of Eight Spore-Forming Food Isolates of Bacillus cereus Genome sequencing.</title>
        <authorList>
            <person name="Krawcyk A.O."/>
            <person name="de Jong A."/>
            <person name="Eijlander R.T."/>
            <person name="Berendsen E.M."/>
            <person name="Holsappel S."/>
            <person name="Wells-Bennik M."/>
            <person name="Kuipers O.P."/>
        </authorList>
    </citation>
    <scope>NUCLEOTIDE SEQUENCE [LARGE SCALE GENOMIC DNA]</scope>
    <source>
        <strain evidence="1 2">B4077</strain>
    </source>
</reference>
<evidence type="ECO:0000313" key="1">
    <source>
        <dbReference type="EMBL" id="KLA28766.1"/>
    </source>
</evidence>
<dbReference type="Proteomes" id="UP000035214">
    <property type="component" value="Unassembled WGS sequence"/>
</dbReference>
<dbReference type="EMBL" id="LCYI01000029">
    <property type="protein sequence ID" value="KLA28766.1"/>
    <property type="molecule type" value="Genomic_DNA"/>
</dbReference>
<evidence type="ECO:0000313" key="2">
    <source>
        <dbReference type="Proteomes" id="UP000035214"/>
    </source>
</evidence>
<gene>
    <name evidence="1" type="ORF">B4077_5969</name>
</gene>
<proteinExistence type="predicted"/>
<dbReference type="PATRIC" id="fig|1396.428.peg.5330"/>
<sequence>MSNRRYNEKIVDISGETIDIFEKSLIYSGKYRMGYVEKKLP</sequence>
<comment type="caution">
    <text evidence="1">The sequence shown here is derived from an EMBL/GenBank/DDBJ whole genome shotgun (WGS) entry which is preliminary data.</text>
</comment>